<keyword evidence="1" id="KW-0560">Oxidoreductase</keyword>
<dbReference type="PANTHER" id="PTHR13871:SF96">
    <property type="entry name" value="THIOREDOXIN DOMAIN-CONTAINING PROTEIN"/>
    <property type="match status" value="1"/>
</dbReference>
<evidence type="ECO:0000313" key="3">
    <source>
        <dbReference type="EMBL" id="VFR02067.1"/>
    </source>
</evidence>
<sequence length="466" mass="52080">MLSKCIQVSPPSQCPIYSESLVDVPGVEVGKQLDVLDFLGSNLLRFSTKSTSYVGSRGPNKGADGGMSKSGMSRGIQTPPVLRRCGNVNRGGVVVSASTASTAAGGNKENVSVECTLSLKGKYVMICCVFVPSIWCSEDACMVYYTSLASHELARRDDFVMVVVPMMRDGFAHSHSAYQHFLSGFSCLAVPFEDSHRREFICSSLGFDGKLKALLLDPSHRVLHLGPPRMFAFYGGSGPDCLPFTPKGQKIVLTLEDDPENRSLDEVLGLSDTDVLYNIEYLAGGGRLKEEKDGCIAISKLKQRVVGLYMCSDGRSIEMIQEVYEECRRREYELEIVVVCYPFPEQVPPALHEEAIIEALASHDLLRWWFFPFNNTVCHRLETMCDIYGLDECFLIADPSVERCVDPHGIDIIRDFGIDSYPFTRRSLVEKEYQRELEMHPSGFDIDQRQQICESFADAGYRYMPY</sequence>
<dbReference type="OrthoDB" id="409136at2759"/>
<name>A0A484NPH2_9ASTE</name>
<dbReference type="PANTHER" id="PTHR13871">
    <property type="entry name" value="THIOREDOXIN"/>
    <property type="match status" value="1"/>
</dbReference>
<dbReference type="EMBL" id="OOIL02006792">
    <property type="protein sequence ID" value="VFR02067.1"/>
    <property type="molecule type" value="Genomic_DNA"/>
</dbReference>
<dbReference type="AlphaFoldDB" id="A0A484NPH2"/>
<proteinExistence type="predicted"/>
<gene>
    <name evidence="3" type="ORF">CCAM_LOCUS43842</name>
</gene>
<evidence type="ECO:0000256" key="2">
    <source>
        <dbReference type="ARBA" id="ARBA00023027"/>
    </source>
</evidence>
<organism evidence="3 4">
    <name type="scientific">Cuscuta campestris</name>
    <dbReference type="NCBI Taxonomy" id="132261"/>
    <lineage>
        <taxon>Eukaryota</taxon>
        <taxon>Viridiplantae</taxon>
        <taxon>Streptophyta</taxon>
        <taxon>Embryophyta</taxon>
        <taxon>Tracheophyta</taxon>
        <taxon>Spermatophyta</taxon>
        <taxon>Magnoliopsida</taxon>
        <taxon>eudicotyledons</taxon>
        <taxon>Gunneridae</taxon>
        <taxon>Pentapetalae</taxon>
        <taxon>asterids</taxon>
        <taxon>lamiids</taxon>
        <taxon>Solanales</taxon>
        <taxon>Convolvulaceae</taxon>
        <taxon>Cuscuteae</taxon>
        <taxon>Cuscuta</taxon>
        <taxon>Cuscuta subgen. Grammica</taxon>
        <taxon>Cuscuta sect. Cleistogrammica</taxon>
    </lineage>
</organism>
<protein>
    <submittedName>
        <fullName evidence="3">Uncharacterized protein</fullName>
    </submittedName>
</protein>
<keyword evidence="4" id="KW-1185">Reference proteome</keyword>
<evidence type="ECO:0000256" key="1">
    <source>
        <dbReference type="ARBA" id="ARBA00023002"/>
    </source>
</evidence>
<accession>A0A484NPH2</accession>
<dbReference type="GO" id="GO:0016491">
    <property type="term" value="F:oxidoreductase activity"/>
    <property type="evidence" value="ECO:0007669"/>
    <property type="project" value="UniProtKB-KW"/>
</dbReference>
<dbReference type="Proteomes" id="UP000595140">
    <property type="component" value="Unassembled WGS sequence"/>
</dbReference>
<keyword evidence="2" id="KW-0520">NAD</keyword>
<evidence type="ECO:0000313" key="4">
    <source>
        <dbReference type="Proteomes" id="UP000595140"/>
    </source>
</evidence>
<dbReference type="InterPro" id="IPR052259">
    <property type="entry name" value="Nucleoredoxin-like"/>
</dbReference>
<reference evidence="3 4" key="1">
    <citation type="submission" date="2018-04" db="EMBL/GenBank/DDBJ databases">
        <authorList>
            <person name="Vogel A."/>
        </authorList>
    </citation>
    <scope>NUCLEOTIDE SEQUENCE [LARGE SCALE GENOMIC DNA]</scope>
</reference>